<dbReference type="EMBL" id="JAVHJO010000015">
    <property type="protein sequence ID" value="KAK6527622.1"/>
    <property type="molecule type" value="Genomic_DNA"/>
</dbReference>
<organism evidence="3 4">
    <name type="scientific">Orbilia ellipsospora</name>
    <dbReference type="NCBI Taxonomy" id="2528407"/>
    <lineage>
        <taxon>Eukaryota</taxon>
        <taxon>Fungi</taxon>
        <taxon>Dikarya</taxon>
        <taxon>Ascomycota</taxon>
        <taxon>Pezizomycotina</taxon>
        <taxon>Orbiliomycetes</taxon>
        <taxon>Orbiliales</taxon>
        <taxon>Orbiliaceae</taxon>
        <taxon>Orbilia</taxon>
    </lineage>
</organism>
<gene>
    <name evidence="3" type="ORF">TWF694_004606</name>
</gene>
<feature type="transmembrane region" description="Helical" evidence="1">
    <location>
        <begin position="283"/>
        <end position="303"/>
    </location>
</feature>
<protein>
    <submittedName>
        <fullName evidence="3">Uncharacterized protein</fullName>
    </submittedName>
</protein>
<keyword evidence="1" id="KW-1133">Transmembrane helix</keyword>
<dbReference type="AlphaFoldDB" id="A0AAV9WVU8"/>
<feature type="signal peptide" evidence="2">
    <location>
        <begin position="1"/>
        <end position="17"/>
    </location>
</feature>
<comment type="caution">
    <text evidence="3">The sequence shown here is derived from an EMBL/GenBank/DDBJ whole genome shotgun (WGS) entry which is preliminary data.</text>
</comment>
<evidence type="ECO:0000313" key="3">
    <source>
        <dbReference type="EMBL" id="KAK6527622.1"/>
    </source>
</evidence>
<feature type="chain" id="PRO_5043979118" evidence="2">
    <location>
        <begin position="18"/>
        <end position="304"/>
    </location>
</feature>
<keyword evidence="1" id="KW-0812">Transmembrane</keyword>
<name>A0AAV9WVU8_9PEZI</name>
<evidence type="ECO:0000313" key="4">
    <source>
        <dbReference type="Proteomes" id="UP001365542"/>
    </source>
</evidence>
<keyword evidence="4" id="KW-1185">Reference proteome</keyword>
<evidence type="ECO:0000256" key="2">
    <source>
        <dbReference type="SAM" id="SignalP"/>
    </source>
</evidence>
<reference evidence="3 4" key="1">
    <citation type="submission" date="2019-10" db="EMBL/GenBank/DDBJ databases">
        <authorList>
            <person name="Palmer J.M."/>
        </authorList>
    </citation>
    <scope>NUCLEOTIDE SEQUENCE [LARGE SCALE GENOMIC DNA]</scope>
    <source>
        <strain evidence="3 4">TWF694</strain>
    </source>
</reference>
<dbReference type="Proteomes" id="UP001365542">
    <property type="component" value="Unassembled WGS sequence"/>
</dbReference>
<evidence type="ECO:0000256" key="1">
    <source>
        <dbReference type="SAM" id="Phobius"/>
    </source>
</evidence>
<keyword evidence="1" id="KW-0472">Membrane</keyword>
<keyword evidence="2" id="KW-0732">Signal</keyword>
<accession>A0AAV9WVU8</accession>
<proteinExistence type="predicted"/>
<sequence length="304" mass="32132">MHYLTYIILFSPLSVLGFNLLTLPSGSGFPSLPNTTSTTTNPSCIAAYNATISCSLQILNNTLFGSSSSISSTSSATLPTKSQLDQICTSNCLASLRNWIRGGPGCESTTFLESFGIDVNDFLKNNTTTTVEDVWQYYVTAEYWSKCLTTLNPQQNQSPYCLISNPTSLTQPIIFNSSSPAAFCNNTSNTCDTQSAYLWAPVKVIYEISSPNSTVGDSGGDINGDNMPMISLGEACPEIDTSRYPIRESQVTAAMLAGNGTAINGTTRGNSTGGGKKSNGTGVVVDVLGVVMAVGIGIVGYFIL</sequence>